<feature type="chain" id="PRO_5046909923" description="histidine kinase" evidence="7">
    <location>
        <begin position="24"/>
        <end position="932"/>
    </location>
</feature>
<feature type="signal peptide" evidence="7">
    <location>
        <begin position="1"/>
        <end position="23"/>
    </location>
</feature>
<evidence type="ECO:0000256" key="7">
    <source>
        <dbReference type="SAM" id="SignalP"/>
    </source>
</evidence>
<evidence type="ECO:0000256" key="3">
    <source>
        <dbReference type="ARBA" id="ARBA00022679"/>
    </source>
</evidence>
<dbReference type="Proteomes" id="UP001595812">
    <property type="component" value="Unassembled WGS sequence"/>
</dbReference>
<keyword evidence="3" id="KW-0808">Transferase</keyword>
<evidence type="ECO:0000256" key="4">
    <source>
        <dbReference type="ARBA" id="ARBA00022777"/>
    </source>
</evidence>
<comment type="catalytic activity">
    <reaction evidence="1">
        <text>ATP + protein L-histidine = ADP + protein N-phospho-L-histidine.</text>
        <dbReference type="EC" id="2.7.13.3"/>
    </reaction>
</comment>
<evidence type="ECO:0000313" key="9">
    <source>
        <dbReference type="Proteomes" id="UP001595812"/>
    </source>
</evidence>
<proteinExistence type="predicted"/>
<protein>
    <recommendedName>
        <fullName evidence="2">histidine kinase</fullName>
        <ecNumber evidence="2">2.7.13.3</ecNumber>
    </recommendedName>
</protein>
<dbReference type="PANTHER" id="PTHR24421">
    <property type="entry name" value="NITRATE/NITRITE SENSOR PROTEIN NARX-RELATED"/>
    <property type="match status" value="1"/>
</dbReference>
<evidence type="ECO:0000256" key="1">
    <source>
        <dbReference type="ARBA" id="ARBA00000085"/>
    </source>
</evidence>
<keyword evidence="9" id="KW-1185">Reference proteome</keyword>
<dbReference type="InterPro" id="IPR036890">
    <property type="entry name" value="HATPase_C_sf"/>
</dbReference>
<reference evidence="9" key="1">
    <citation type="journal article" date="2019" name="Int. J. Syst. Evol. Microbiol.">
        <title>The Global Catalogue of Microorganisms (GCM) 10K type strain sequencing project: providing services to taxonomists for standard genome sequencing and annotation.</title>
        <authorList>
            <consortium name="The Broad Institute Genomics Platform"/>
            <consortium name="The Broad Institute Genome Sequencing Center for Infectious Disease"/>
            <person name="Wu L."/>
            <person name="Ma J."/>
        </authorList>
    </citation>
    <scope>NUCLEOTIDE SEQUENCE [LARGE SCALE GENOMIC DNA]</scope>
    <source>
        <strain evidence="9">CECT 8979</strain>
    </source>
</reference>
<organism evidence="8 9">
    <name type="scientific">Winogradskyella maritima</name>
    <dbReference type="NCBI Taxonomy" id="1517766"/>
    <lineage>
        <taxon>Bacteria</taxon>
        <taxon>Pseudomonadati</taxon>
        <taxon>Bacteroidota</taxon>
        <taxon>Flavobacteriia</taxon>
        <taxon>Flavobacteriales</taxon>
        <taxon>Flavobacteriaceae</taxon>
        <taxon>Winogradskyella</taxon>
    </lineage>
</organism>
<evidence type="ECO:0000256" key="2">
    <source>
        <dbReference type="ARBA" id="ARBA00012438"/>
    </source>
</evidence>
<dbReference type="PANTHER" id="PTHR24421:SF10">
    <property type="entry name" value="NITRATE_NITRITE SENSOR PROTEIN NARQ"/>
    <property type="match status" value="1"/>
</dbReference>
<keyword evidence="4" id="KW-0418">Kinase</keyword>
<keyword evidence="5" id="KW-0902">Two-component regulatory system</keyword>
<dbReference type="Gene3D" id="3.30.565.10">
    <property type="entry name" value="Histidine kinase-like ATPase, C-terminal domain"/>
    <property type="match status" value="1"/>
</dbReference>
<accession>A0ABV8AJ96</accession>
<gene>
    <name evidence="8" type="ORF">ACFOSX_10805</name>
</gene>
<dbReference type="EC" id="2.7.13.3" evidence="2"/>
<dbReference type="Gene3D" id="2.130.10.10">
    <property type="entry name" value="YVTN repeat-like/Quinoprotein amine dehydrogenase"/>
    <property type="match status" value="3"/>
</dbReference>
<dbReference type="InterPro" id="IPR050482">
    <property type="entry name" value="Sensor_HK_TwoCompSys"/>
</dbReference>
<dbReference type="RefSeq" id="WP_386100675.1">
    <property type="nucleotide sequence ID" value="NZ_JBHSAT010000007.1"/>
</dbReference>
<keyword evidence="6" id="KW-0472">Membrane</keyword>
<keyword evidence="6" id="KW-1133">Transmembrane helix</keyword>
<feature type="transmembrane region" description="Helical" evidence="6">
    <location>
        <begin position="686"/>
        <end position="703"/>
    </location>
</feature>
<keyword evidence="6" id="KW-0812">Transmembrane</keyword>
<dbReference type="Pfam" id="PF07494">
    <property type="entry name" value="Reg_prop"/>
    <property type="match status" value="1"/>
</dbReference>
<name>A0ABV8AJ96_9FLAO</name>
<dbReference type="InterPro" id="IPR011047">
    <property type="entry name" value="Quinoprotein_ADH-like_sf"/>
</dbReference>
<dbReference type="InterPro" id="IPR015943">
    <property type="entry name" value="WD40/YVTN_repeat-like_dom_sf"/>
</dbReference>
<evidence type="ECO:0000256" key="6">
    <source>
        <dbReference type="SAM" id="Phobius"/>
    </source>
</evidence>
<dbReference type="SUPFAM" id="SSF55874">
    <property type="entry name" value="ATPase domain of HSP90 chaperone/DNA topoisomerase II/histidine kinase"/>
    <property type="match status" value="1"/>
</dbReference>
<evidence type="ECO:0000313" key="8">
    <source>
        <dbReference type="EMBL" id="MFC3877720.1"/>
    </source>
</evidence>
<dbReference type="InterPro" id="IPR011110">
    <property type="entry name" value="Reg_prop"/>
</dbReference>
<sequence length="932" mass="107264">MRHHFLYLILLACSFGFAQTKFAHFTTSDGLPNSLCYGLTQDHLGYLWIGTDDGLSQFNGREFTNYRTNNGLKSNYAIVPFKLKNRLITSTWGSGLYVKNGTQFKRLAVNDSISKIDNLFFHKNFLWSVNNSKDYVYKPVNDTIYKQYVFALKLVNNFPVFKDNLGIHDVSHKFKSVNDELFLFGDVSKTNSLKGIFKIKDLKTIQPVFRFIDDNDITDISAFNKNYIISSKSKIFIASKTKILNKIQPRIINEIIDRVIPYNQNFLVISRDNKNIRLLRLIDNLGNILIDYNTQLNIISNVSDVLIDNENNIWISTYGQGLYCVYSPEKLQFTTIKNSNNKLITDIANVKNSNFLLTDSELLVANTQEVEKAFAVKNNPKTLSVFNDSLIVSAIGKGKKLDIPNAAIKEVNTTLSVFNTEVGLISIKEDVLKIPELNFEYKDRRFLYLLINDVDYINGKIYVATNDGLLTISETTNNSRIKSQINTLIKDKDTLWVGANSGLYKITNDSISHVKQKNNNLSQNINALLKDKDNNLWIGSSSGLTLLKGKEFKNLYLKNSTASSYIKTLNQSNDGKIWVGTNNGAFTIDNFETLQDEKPPLLVVKQKGRYSFYVDVIAFNRSEDFLLQFKINNKDWENTKSENFDFNDYTQGNYRLQFRAKKKDSSWAFSEVYNFEIRLPWYRQNYFYISLIILCFAGIIYFINRRLVITRKRNQRLSDVINKKNKLEAELNSVRENIARDFHDNFGNKLARISMISNYLIESKKSSNDEYTTDAFEKIKYDADDLYQGTKDFMFALKTNSDSVLEVINYLGDFGHDLMASYNIDFEIKSSLKKDVKLPYYWNRQIILIFKEALTNIAKHSHANKAFLKFEIEHQNLQITCKDNGEGFDINTNILSGINNMKKRAERIGANLKITSEPKNGVEIHFSGLIEK</sequence>
<dbReference type="EMBL" id="JBHSAT010000007">
    <property type="protein sequence ID" value="MFC3877720.1"/>
    <property type="molecule type" value="Genomic_DNA"/>
</dbReference>
<dbReference type="SUPFAM" id="SSF50998">
    <property type="entry name" value="Quinoprotein alcohol dehydrogenase-like"/>
    <property type="match status" value="1"/>
</dbReference>
<dbReference type="SUPFAM" id="SSF63829">
    <property type="entry name" value="Calcium-dependent phosphotriesterase"/>
    <property type="match status" value="1"/>
</dbReference>
<keyword evidence="7" id="KW-0732">Signal</keyword>
<comment type="caution">
    <text evidence="8">The sequence shown here is derived from an EMBL/GenBank/DDBJ whole genome shotgun (WGS) entry which is preliminary data.</text>
</comment>
<evidence type="ECO:0000256" key="5">
    <source>
        <dbReference type="ARBA" id="ARBA00023012"/>
    </source>
</evidence>